<dbReference type="InterPro" id="IPR011006">
    <property type="entry name" value="CheY-like_superfamily"/>
</dbReference>
<proteinExistence type="predicted"/>
<dbReference type="AlphaFoldDB" id="A0A1G4G4P7"/>
<dbReference type="SUPFAM" id="SSF47384">
    <property type="entry name" value="Homodimeric domain of signal transducing histidine kinase"/>
    <property type="match status" value="1"/>
</dbReference>
<organism evidence="10 11">
    <name type="scientific">Petrimonas mucosa</name>
    <dbReference type="NCBI Taxonomy" id="1642646"/>
    <lineage>
        <taxon>Bacteria</taxon>
        <taxon>Pseudomonadati</taxon>
        <taxon>Bacteroidota</taxon>
        <taxon>Bacteroidia</taxon>
        <taxon>Bacteroidales</taxon>
        <taxon>Dysgonomonadaceae</taxon>
        <taxon>Petrimonas</taxon>
    </lineage>
</organism>
<dbReference type="SUPFAM" id="SSF47226">
    <property type="entry name" value="Histidine-containing phosphotransfer domain, HPT domain"/>
    <property type="match status" value="1"/>
</dbReference>
<dbReference type="Pfam" id="PF02518">
    <property type="entry name" value="HATPase_c"/>
    <property type="match status" value="1"/>
</dbReference>
<dbReference type="InterPro" id="IPR036890">
    <property type="entry name" value="HATPase_C_sf"/>
</dbReference>
<dbReference type="SMART" id="SM00388">
    <property type="entry name" value="HisKA"/>
    <property type="match status" value="1"/>
</dbReference>
<keyword evidence="5 10" id="KW-0418">Kinase</keyword>
<dbReference type="GO" id="GO:0005886">
    <property type="term" value="C:plasma membrane"/>
    <property type="evidence" value="ECO:0007669"/>
    <property type="project" value="TreeGrafter"/>
</dbReference>
<dbReference type="Gene3D" id="3.40.50.2300">
    <property type="match status" value="1"/>
</dbReference>
<protein>
    <recommendedName>
        <fullName evidence="2">histidine kinase</fullName>
        <ecNumber evidence="2">2.7.13.3</ecNumber>
    </recommendedName>
</protein>
<sequence>MKKGADYSLERRIGVKIGLLLLIVILYVAGIFIYSLRMKRDLDVQKVEIASANELLAQSNRLVLSVQQAQEVLNQYLMHPKSTVLQQYDSISATIPVQIARLKQLASQRDRELYLESMDSLLNEKRRIVNQLTLQFRSQSPIREINRKLERYNDLVLDSVVVTTNEDTTLVVKDKKGLWTRLKKLVNPNRVPDTIISVTRVEQETRLTSRIDTAVYSDLKSVTQVASEHYSTQLSGIEKRVRELILAEQNISLQISQLLSQFYNEATAVSQQGIESSERLTLRIFTFAVVIGSLSLMLILVIILLIADDLKQGQRARLDLAREKQNTESLMESRHQLLLSVSHDIKTPLSSMMGYMEMWQDEHIPESIKKQLRSALNSGKHILSMLMNLLEFSRLERNAGELHLSRFNLSELLEEIIRLFRPLTENKKLDIELEELIEPPCYIETDHTVLRQILINVVSNAVKYSVEGGVTIRSYYENGLVFSIRDTGIGMNESDLREIFKPFSRIENPLKAEGNGFGMYVTQGLVHLLNGEITVRSGKGEGTCVTIRLPLHPVEAPADENGKGFHPPLKNYRKVLLFEDDLPLGNLIREFLQRRGFKVKVCSDSRDIEGFVNHLSLFNIVFTDMQMPTVTGNEILEKIRKVNASIPVWLISAHGDYNGKRARSEGFSGFITKPVRLERLVDILSGEGEAMKEEPPPLNGKFPQLEALFGDDAMTIREILSSFVNTLYRDTGRLEVSIRESAFREAQEICHKIHPFVCQLGARHLCDALIRMDSLRGEEETAYPAWREELSSTIRQLRTFADNIREEYLS</sequence>
<keyword evidence="11" id="KW-1185">Reference proteome</keyword>
<dbReference type="InterPro" id="IPR004358">
    <property type="entry name" value="Sig_transdc_His_kin-like_C"/>
</dbReference>
<dbReference type="SUPFAM" id="SSF52172">
    <property type="entry name" value="CheY-like"/>
    <property type="match status" value="1"/>
</dbReference>
<dbReference type="Gene3D" id="3.30.565.10">
    <property type="entry name" value="Histidine kinase-like ATPase, C-terminal domain"/>
    <property type="match status" value="1"/>
</dbReference>
<evidence type="ECO:0000256" key="5">
    <source>
        <dbReference type="ARBA" id="ARBA00022777"/>
    </source>
</evidence>
<gene>
    <name evidence="10" type="primary">luxQ1</name>
    <name evidence="10" type="ORF">ING2E5A_0589</name>
</gene>
<feature type="transmembrane region" description="Helical" evidence="7">
    <location>
        <begin position="17"/>
        <end position="36"/>
    </location>
</feature>
<dbReference type="PROSITE" id="PS50110">
    <property type="entry name" value="RESPONSE_REGULATORY"/>
    <property type="match status" value="1"/>
</dbReference>
<dbReference type="PRINTS" id="PR00344">
    <property type="entry name" value="BCTRLSENSOR"/>
</dbReference>
<dbReference type="SUPFAM" id="SSF55874">
    <property type="entry name" value="ATPase domain of HSP90 chaperone/DNA topoisomerase II/histidine kinase"/>
    <property type="match status" value="1"/>
</dbReference>
<evidence type="ECO:0000256" key="4">
    <source>
        <dbReference type="ARBA" id="ARBA00022679"/>
    </source>
</evidence>
<comment type="catalytic activity">
    <reaction evidence="1">
        <text>ATP + protein L-histidine = ADP + protein N-phospho-L-histidine.</text>
        <dbReference type="EC" id="2.7.13.3"/>
    </reaction>
</comment>
<dbReference type="GO" id="GO:0000155">
    <property type="term" value="F:phosphorelay sensor kinase activity"/>
    <property type="evidence" value="ECO:0007669"/>
    <property type="project" value="InterPro"/>
</dbReference>
<dbReference type="EC" id="2.7.13.3" evidence="2"/>
<reference evidence="10 11" key="1">
    <citation type="submission" date="2016-08" db="EMBL/GenBank/DDBJ databases">
        <authorList>
            <person name="Seilhamer J.J."/>
        </authorList>
    </citation>
    <scope>NUCLEOTIDE SEQUENCE [LARGE SCALE GENOMIC DNA]</scope>
    <source>
        <strain evidence="10">ING2-E5A</strain>
    </source>
</reference>
<dbReference type="PANTHER" id="PTHR43047:SF72">
    <property type="entry name" value="OSMOSENSING HISTIDINE PROTEIN KINASE SLN1"/>
    <property type="match status" value="1"/>
</dbReference>
<dbReference type="Proteomes" id="UP000178485">
    <property type="component" value="Chromosome i"/>
</dbReference>
<dbReference type="PROSITE" id="PS50109">
    <property type="entry name" value="HIS_KIN"/>
    <property type="match status" value="1"/>
</dbReference>
<dbReference type="InterPro" id="IPR036641">
    <property type="entry name" value="HPT_dom_sf"/>
</dbReference>
<dbReference type="EMBL" id="LT608328">
    <property type="protein sequence ID" value="SCM55823.1"/>
    <property type="molecule type" value="Genomic_DNA"/>
</dbReference>
<dbReference type="InterPro" id="IPR036097">
    <property type="entry name" value="HisK_dim/P_sf"/>
</dbReference>
<dbReference type="Gene3D" id="1.10.287.130">
    <property type="match status" value="1"/>
</dbReference>
<dbReference type="InterPro" id="IPR005467">
    <property type="entry name" value="His_kinase_dom"/>
</dbReference>
<keyword evidence="7" id="KW-1133">Transmembrane helix</keyword>
<feature type="domain" description="Histidine kinase" evidence="8">
    <location>
        <begin position="340"/>
        <end position="553"/>
    </location>
</feature>
<dbReference type="STRING" id="1642646.ING2E5A_0589"/>
<feature type="transmembrane region" description="Helical" evidence="7">
    <location>
        <begin position="284"/>
        <end position="307"/>
    </location>
</feature>
<accession>A0A1G4G4P7</accession>
<feature type="modified residue" description="4-aspartylphosphate" evidence="6">
    <location>
        <position position="624"/>
    </location>
</feature>
<name>A0A1G4G4P7_9BACT</name>
<dbReference type="InterPro" id="IPR003661">
    <property type="entry name" value="HisK_dim/P_dom"/>
</dbReference>
<evidence type="ECO:0000256" key="2">
    <source>
        <dbReference type="ARBA" id="ARBA00012438"/>
    </source>
</evidence>
<keyword evidence="4 10" id="KW-0808">Transferase</keyword>
<dbReference type="Pfam" id="PF00512">
    <property type="entry name" value="HisKA"/>
    <property type="match status" value="1"/>
</dbReference>
<dbReference type="PANTHER" id="PTHR43047">
    <property type="entry name" value="TWO-COMPONENT HISTIDINE PROTEIN KINASE"/>
    <property type="match status" value="1"/>
</dbReference>
<keyword evidence="7" id="KW-0472">Membrane</keyword>
<evidence type="ECO:0000256" key="1">
    <source>
        <dbReference type="ARBA" id="ARBA00000085"/>
    </source>
</evidence>
<dbReference type="InterPro" id="IPR003594">
    <property type="entry name" value="HATPase_dom"/>
</dbReference>
<dbReference type="Pfam" id="PF00072">
    <property type="entry name" value="Response_reg"/>
    <property type="match status" value="1"/>
</dbReference>
<dbReference type="InterPro" id="IPR001789">
    <property type="entry name" value="Sig_transdc_resp-reg_receiver"/>
</dbReference>
<dbReference type="SMART" id="SM00387">
    <property type="entry name" value="HATPase_c"/>
    <property type="match status" value="1"/>
</dbReference>
<evidence type="ECO:0000259" key="9">
    <source>
        <dbReference type="PROSITE" id="PS50110"/>
    </source>
</evidence>
<dbReference type="RefSeq" id="WP_143102494.1">
    <property type="nucleotide sequence ID" value="NZ_JAQVII010000014.1"/>
</dbReference>
<dbReference type="CDD" id="cd00082">
    <property type="entry name" value="HisKA"/>
    <property type="match status" value="1"/>
</dbReference>
<dbReference type="GO" id="GO:0009927">
    <property type="term" value="F:histidine phosphotransfer kinase activity"/>
    <property type="evidence" value="ECO:0007669"/>
    <property type="project" value="TreeGrafter"/>
</dbReference>
<keyword evidence="3 6" id="KW-0597">Phosphoprotein</keyword>
<dbReference type="KEGG" id="pmuc:ING2E5A_0589"/>
<dbReference type="CDD" id="cd17546">
    <property type="entry name" value="REC_hyHK_CKI1_RcsC-like"/>
    <property type="match status" value="1"/>
</dbReference>
<evidence type="ECO:0000259" key="8">
    <source>
        <dbReference type="PROSITE" id="PS50109"/>
    </source>
</evidence>
<evidence type="ECO:0000313" key="10">
    <source>
        <dbReference type="EMBL" id="SCM55823.1"/>
    </source>
</evidence>
<evidence type="ECO:0000256" key="6">
    <source>
        <dbReference type="PROSITE-ProRule" id="PRU00169"/>
    </source>
</evidence>
<evidence type="ECO:0000313" key="11">
    <source>
        <dbReference type="Proteomes" id="UP000178485"/>
    </source>
</evidence>
<evidence type="ECO:0000256" key="7">
    <source>
        <dbReference type="SAM" id="Phobius"/>
    </source>
</evidence>
<evidence type="ECO:0000256" key="3">
    <source>
        <dbReference type="ARBA" id="ARBA00022553"/>
    </source>
</evidence>
<dbReference type="Gene3D" id="1.20.120.160">
    <property type="entry name" value="HPT domain"/>
    <property type="match status" value="1"/>
</dbReference>
<keyword evidence="7" id="KW-0812">Transmembrane</keyword>
<dbReference type="SMART" id="SM00448">
    <property type="entry name" value="REC"/>
    <property type="match status" value="1"/>
</dbReference>
<feature type="domain" description="Response regulatory" evidence="9">
    <location>
        <begin position="574"/>
        <end position="688"/>
    </location>
</feature>